<organism evidence="1 2">
    <name type="scientific">Mucilaginibacter pocheonensis</name>
    <dbReference type="NCBI Taxonomy" id="398050"/>
    <lineage>
        <taxon>Bacteria</taxon>
        <taxon>Pseudomonadati</taxon>
        <taxon>Bacteroidota</taxon>
        <taxon>Sphingobacteriia</taxon>
        <taxon>Sphingobacteriales</taxon>
        <taxon>Sphingobacteriaceae</taxon>
        <taxon>Mucilaginibacter</taxon>
    </lineage>
</organism>
<accession>A0ABU1TAP5</accession>
<dbReference type="RefSeq" id="WP_310094465.1">
    <property type="nucleotide sequence ID" value="NZ_JAVDUU010000002.1"/>
</dbReference>
<evidence type="ECO:0000313" key="1">
    <source>
        <dbReference type="EMBL" id="MDR6941941.1"/>
    </source>
</evidence>
<evidence type="ECO:0000313" key="2">
    <source>
        <dbReference type="Proteomes" id="UP001247620"/>
    </source>
</evidence>
<keyword evidence="2" id="KW-1185">Reference proteome</keyword>
<sequence length="351" mass="40297">MIISANPTPELSEFNQLLKNTVIELNNQPGSSKEKIANLSGTKLEQYATDLMKSLAIGTPFENSIVCTPGQSFPDIIAKQFYGVEVKTTIKNHWKTTGNSVLESSRLEGVERIFLLFGKLADPVQFKYRPYEECLAEVVVTHSPRYLIDMNLAVNQTIFDKMTIGYDDLRRRPNPIREITNYYKNGLKRGDELWWLDQTEPLSSNIVIRLWSNLSKTEREIIKIKAFAYFPELLSNSNAKFSRLSMWLVTTQGVVCPSLRDTFTGGGRINIKTNFNTYIQAPRILYNLFQHLSKIKDIILNTPTEELSKYWEFNTSDLFKISDWIKLIRKASLNLDGISKSELLKFIEDLT</sequence>
<protein>
    <recommendedName>
        <fullName evidence="3">Restriction endonuclease</fullName>
    </recommendedName>
</protein>
<comment type="caution">
    <text evidence="1">The sequence shown here is derived from an EMBL/GenBank/DDBJ whole genome shotgun (WGS) entry which is preliminary data.</text>
</comment>
<dbReference type="Proteomes" id="UP001247620">
    <property type="component" value="Unassembled WGS sequence"/>
</dbReference>
<reference evidence="1 2" key="1">
    <citation type="submission" date="2023-07" db="EMBL/GenBank/DDBJ databases">
        <title>Sorghum-associated microbial communities from plants grown in Nebraska, USA.</title>
        <authorList>
            <person name="Schachtman D."/>
        </authorList>
    </citation>
    <scope>NUCLEOTIDE SEQUENCE [LARGE SCALE GENOMIC DNA]</scope>
    <source>
        <strain evidence="1 2">3262</strain>
    </source>
</reference>
<name>A0ABU1TAP5_9SPHI</name>
<proteinExistence type="predicted"/>
<evidence type="ECO:0008006" key="3">
    <source>
        <dbReference type="Google" id="ProtNLM"/>
    </source>
</evidence>
<gene>
    <name evidence="1" type="ORF">J2W55_001783</name>
</gene>
<dbReference type="EMBL" id="JAVDUU010000002">
    <property type="protein sequence ID" value="MDR6941941.1"/>
    <property type="molecule type" value="Genomic_DNA"/>
</dbReference>